<dbReference type="GO" id="GO:0016853">
    <property type="term" value="F:isomerase activity"/>
    <property type="evidence" value="ECO:0007669"/>
    <property type="project" value="UniProtKB-KW"/>
</dbReference>
<dbReference type="InterPro" id="IPR034660">
    <property type="entry name" value="DinB/YfiT-like"/>
</dbReference>
<keyword evidence="3" id="KW-0413">Isomerase</keyword>
<proteinExistence type="predicted"/>
<dbReference type="NCBIfam" id="TIGR03083">
    <property type="entry name" value="maleylpyruvate isomerase family mycothiol-dependent enzyme"/>
    <property type="match status" value="1"/>
</dbReference>
<dbReference type="InterPro" id="IPR010872">
    <property type="entry name" value="MDMPI_C-term_domain"/>
</dbReference>
<dbReference type="SUPFAM" id="SSF109854">
    <property type="entry name" value="DinB/YfiT-like putative metalloenzymes"/>
    <property type="match status" value="1"/>
</dbReference>
<protein>
    <submittedName>
        <fullName evidence="3">Maleylpyruvate isomerase family mycothiol-dependent enzyme</fullName>
    </submittedName>
</protein>
<accession>A0ABX0XTI5</accession>
<evidence type="ECO:0000259" key="2">
    <source>
        <dbReference type="Pfam" id="PF11716"/>
    </source>
</evidence>
<keyword evidence="4" id="KW-1185">Reference proteome</keyword>
<evidence type="ECO:0000313" key="4">
    <source>
        <dbReference type="Proteomes" id="UP000722989"/>
    </source>
</evidence>
<dbReference type="Pfam" id="PF07398">
    <property type="entry name" value="MDMPI_C"/>
    <property type="match status" value="1"/>
</dbReference>
<name>A0ABX0XTI5_9ACTN</name>
<dbReference type="Proteomes" id="UP000722989">
    <property type="component" value="Unassembled WGS sequence"/>
</dbReference>
<evidence type="ECO:0000313" key="3">
    <source>
        <dbReference type="EMBL" id="NJC69298.1"/>
    </source>
</evidence>
<feature type="domain" description="MDMPI C-terminal" evidence="1">
    <location>
        <begin position="150"/>
        <end position="247"/>
    </location>
</feature>
<dbReference type="PANTHER" id="PTHR40758">
    <property type="entry name" value="CONSERVED PROTEIN"/>
    <property type="match status" value="1"/>
</dbReference>
<feature type="domain" description="Mycothiol-dependent maleylpyruvate isomerase metal-binding" evidence="2">
    <location>
        <begin position="15"/>
        <end position="137"/>
    </location>
</feature>
<dbReference type="PANTHER" id="PTHR40758:SF1">
    <property type="entry name" value="CONSERVED PROTEIN"/>
    <property type="match status" value="1"/>
</dbReference>
<dbReference type="InterPro" id="IPR024344">
    <property type="entry name" value="MDMPI_metal-binding"/>
</dbReference>
<comment type="caution">
    <text evidence="3">The sequence shown here is derived from an EMBL/GenBank/DDBJ whole genome shotgun (WGS) entry which is preliminary data.</text>
</comment>
<reference evidence="3 4" key="1">
    <citation type="submission" date="2020-03" db="EMBL/GenBank/DDBJ databases">
        <title>WGS of the type strain of Planosporangium spp.</title>
        <authorList>
            <person name="Thawai C."/>
        </authorList>
    </citation>
    <scope>NUCLEOTIDE SEQUENCE [LARGE SCALE GENOMIC DNA]</scope>
    <source>
        <strain evidence="3 4">TBRC 5610</strain>
    </source>
</reference>
<gene>
    <name evidence="3" type="ORF">HC031_06125</name>
</gene>
<dbReference type="Pfam" id="PF11716">
    <property type="entry name" value="MDMPI_N"/>
    <property type="match status" value="1"/>
</dbReference>
<organism evidence="3 4">
    <name type="scientific">Planosporangium thailandense</name>
    <dbReference type="NCBI Taxonomy" id="765197"/>
    <lineage>
        <taxon>Bacteria</taxon>
        <taxon>Bacillati</taxon>
        <taxon>Actinomycetota</taxon>
        <taxon>Actinomycetes</taxon>
        <taxon>Micromonosporales</taxon>
        <taxon>Micromonosporaceae</taxon>
        <taxon>Planosporangium</taxon>
    </lineage>
</organism>
<dbReference type="InterPro" id="IPR017517">
    <property type="entry name" value="Maleyloyr_isom"/>
</dbReference>
<dbReference type="EMBL" id="JAATVY010000003">
    <property type="protein sequence ID" value="NJC69298.1"/>
    <property type="molecule type" value="Genomic_DNA"/>
</dbReference>
<dbReference type="RefSeq" id="WP_167924193.1">
    <property type="nucleotide sequence ID" value="NZ_JAATVY010000003.1"/>
</dbReference>
<evidence type="ECO:0000259" key="1">
    <source>
        <dbReference type="Pfam" id="PF07398"/>
    </source>
</evidence>
<sequence>MGKAHFNKEFWVAGLRAEGVAFRAAVGQEDVLTAPVPSCPDWTVEDLVRHLASLYRWVTGHVGRGVTDNPDAMDSSGSPTGRAVLGWWDEQYAELLKTLDWLDPALPAWNPAPQSKRAEFWHRRMAHETAVHRWDAQMAVGLAEPVEAKLAADGVTEVLDTLLPMGRRRGPTDRYGVVALRATDLGGVWDVRLRGEGIALLDTDTLLDHDHHNERVVASGTASDLLLALYGRVPFDILDIVGDESLLTALLTA</sequence>